<dbReference type="Proteomes" id="UP000074072">
    <property type="component" value="Unassembled WGS sequence"/>
</dbReference>
<dbReference type="SUPFAM" id="SSF64518">
    <property type="entry name" value="Phase 1 flagellin"/>
    <property type="match status" value="1"/>
</dbReference>
<dbReference type="EMBL" id="LDTE01000026">
    <property type="protein sequence ID" value="KTW01708.1"/>
    <property type="molecule type" value="Genomic_DNA"/>
</dbReference>
<dbReference type="Pfam" id="PF00669">
    <property type="entry name" value="Flagellin_N"/>
    <property type="match status" value="1"/>
</dbReference>
<dbReference type="RefSeq" id="WP_058751743.1">
    <property type="nucleotide sequence ID" value="NZ_LDTE01000026.1"/>
</dbReference>
<comment type="function">
    <text evidence="3">Flagellin is the subunit protein which polymerizes to form the filaments of bacterial flagella.</text>
</comment>
<dbReference type="PANTHER" id="PTHR42792:SF2">
    <property type="entry name" value="FLAGELLIN"/>
    <property type="match status" value="1"/>
</dbReference>
<dbReference type="GO" id="GO:0009288">
    <property type="term" value="C:bacterial-type flagellum"/>
    <property type="evidence" value="ECO:0007669"/>
    <property type="project" value="UniProtKB-SubCell"/>
</dbReference>
<evidence type="ECO:0000259" key="5">
    <source>
        <dbReference type="Pfam" id="PF00700"/>
    </source>
</evidence>
<dbReference type="InterPro" id="IPR042187">
    <property type="entry name" value="Flagellin_C_sub2"/>
</dbReference>
<dbReference type="Gene3D" id="6.10.10.10">
    <property type="entry name" value="Flagellar export chaperone, C-terminal domain"/>
    <property type="match status" value="1"/>
</dbReference>
<dbReference type="GO" id="GO:0005198">
    <property type="term" value="F:structural molecule activity"/>
    <property type="evidence" value="ECO:0007669"/>
    <property type="project" value="UniProtKB-UniRule"/>
</dbReference>
<dbReference type="InterPro" id="IPR001492">
    <property type="entry name" value="Flagellin"/>
</dbReference>
<dbReference type="PANTHER" id="PTHR42792">
    <property type="entry name" value="FLAGELLIN"/>
    <property type="match status" value="1"/>
</dbReference>
<protein>
    <recommendedName>
        <fullName evidence="3">Flagellin</fullName>
    </recommendedName>
</protein>
<name>A0A147J0Z6_9SPHN</name>
<dbReference type="Pfam" id="PF00700">
    <property type="entry name" value="Flagellin_C"/>
    <property type="match status" value="1"/>
</dbReference>
<dbReference type="Gene3D" id="1.20.1330.10">
    <property type="entry name" value="f41 fragment of flagellin, N-terminal domain"/>
    <property type="match status" value="2"/>
</dbReference>
<comment type="subcellular location">
    <subcellularLocation>
        <location evidence="3">Secreted</location>
    </subcellularLocation>
    <subcellularLocation>
        <location evidence="3">Bacterial flagellum</location>
    </subcellularLocation>
</comment>
<dbReference type="OrthoDB" id="9796789at2"/>
<feature type="domain" description="Flagellin N-terminal" evidence="4">
    <location>
        <begin position="4"/>
        <end position="139"/>
    </location>
</feature>
<dbReference type="InterPro" id="IPR046358">
    <property type="entry name" value="Flagellin_C"/>
</dbReference>
<feature type="domain" description="Flagellin C-terminal" evidence="5">
    <location>
        <begin position="198"/>
        <end position="281"/>
    </location>
</feature>
<reference evidence="6 7" key="1">
    <citation type="journal article" date="2016" name="Front. Microbiol.">
        <title>Genomic Resource of Rice Seed Associated Bacteria.</title>
        <authorList>
            <person name="Midha S."/>
            <person name="Bansal K."/>
            <person name="Sharma S."/>
            <person name="Kumar N."/>
            <person name="Patil P.P."/>
            <person name="Chaudhry V."/>
            <person name="Patil P.B."/>
        </authorList>
    </citation>
    <scope>NUCLEOTIDE SEQUENCE [LARGE SCALE GENOMIC DNA]</scope>
    <source>
        <strain evidence="6 7">SB4</strain>
    </source>
</reference>
<dbReference type="Gene3D" id="3.30.70.2120">
    <property type="match status" value="1"/>
</dbReference>
<dbReference type="PRINTS" id="PR00207">
    <property type="entry name" value="FLAGELLIN"/>
</dbReference>
<dbReference type="InterPro" id="IPR001029">
    <property type="entry name" value="Flagellin_N"/>
</dbReference>
<sequence length="282" mass="28741">MTVIATNVNAMRSTAASNLAQNALSTSMQRLSTGKRINSAADDSAGLAISSSMTSQIRGMAQGIRNANDGISMAQTAEGAMDEVNNMLQRMRELKVQSTNGTYQSTDTANINNEQLALANQINSVLGNTTFNKNKLFDSGAATGFTIQTGASAADTVTLKSTDFTGGSGGNAAMKAVTGGAGGTAPTASSVGGVTLAQYDDAISAVATARAGLGATQNQLQSAVNNTTSTMTNLSEAKSRIEDTDFSTETTALAKAQILSQASTAMLSQANQSQQGVLKLLG</sequence>
<evidence type="ECO:0000313" key="7">
    <source>
        <dbReference type="Proteomes" id="UP000074072"/>
    </source>
</evidence>
<comment type="similarity">
    <text evidence="1 3">Belongs to the bacterial flagellin family.</text>
</comment>
<dbReference type="PATRIC" id="fig|33051.4.peg.1726"/>
<evidence type="ECO:0000256" key="2">
    <source>
        <dbReference type="ARBA" id="ARBA00023143"/>
    </source>
</evidence>
<gene>
    <name evidence="6" type="ORF">SB4_05430</name>
</gene>
<evidence type="ECO:0000256" key="1">
    <source>
        <dbReference type="ARBA" id="ARBA00005709"/>
    </source>
</evidence>
<evidence type="ECO:0000256" key="3">
    <source>
        <dbReference type="RuleBase" id="RU362073"/>
    </source>
</evidence>
<organism evidence="6 7">
    <name type="scientific">Sphingomonas sanguinis</name>
    <dbReference type="NCBI Taxonomy" id="33051"/>
    <lineage>
        <taxon>Bacteria</taxon>
        <taxon>Pseudomonadati</taxon>
        <taxon>Pseudomonadota</taxon>
        <taxon>Alphaproteobacteria</taxon>
        <taxon>Sphingomonadales</taxon>
        <taxon>Sphingomonadaceae</taxon>
        <taxon>Sphingomonas</taxon>
    </lineage>
</organism>
<keyword evidence="6" id="KW-0282">Flagellum</keyword>
<comment type="caution">
    <text evidence="6">The sequence shown here is derived from an EMBL/GenBank/DDBJ whole genome shotgun (WGS) entry which is preliminary data.</text>
</comment>
<dbReference type="GO" id="GO:0005576">
    <property type="term" value="C:extracellular region"/>
    <property type="evidence" value="ECO:0007669"/>
    <property type="project" value="UniProtKB-SubCell"/>
</dbReference>
<keyword evidence="6" id="KW-0966">Cell projection</keyword>
<keyword evidence="2 3" id="KW-0975">Bacterial flagellum</keyword>
<evidence type="ECO:0000313" key="6">
    <source>
        <dbReference type="EMBL" id="KTW01708.1"/>
    </source>
</evidence>
<keyword evidence="6" id="KW-0969">Cilium</keyword>
<evidence type="ECO:0000259" key="4">
    <source>
        <dbReference type="Pfam" id="PF00669"/>
    </source>
</evidence>
<dbReference type="AlphaFoldDB" id="A0A147J0Z6"/>
<keyword evidence="3" id="KW-0964">Secreted</keyword>
<proteinExistence type="inferred from homology"/>
<accession>A0A147J0Z6</accession>